<evidence type="ECO:0000313" key="3">
    <source>
        <dbReference type="Ensembl" id="ENSAPEP00000032662.1"/>
    </source>
</evidence>
<reference evidence="3" key="2">
    <citation type="submission" date="2025-08" db="UniProtKB">
        <authorList>
            <consortium name="Ensembl"/>
        </authorList>
    </citation>
    <scope>IDENTIFICATION</scope>
</reference>
<protein>
    <recommendedName>
        <fullName evidence="2">PDZ domain-containing protein</fullName>
    </recommendedName>
</protein>
<evidence type="ECO:0000259" key="2">
    <source>
        <dbReference type="PROSITE" id="PS50106"/>
    </source>
</evidence>
<evidence type="ECO:0000313" key="4">
    <source>
        <dbReference type="Proteomes" id="UP000265080"/>
    </source>
</evidence>
<reference evidence="3" key="3">
    <citation type="submission" date="2025-09" db="UniProtKB">
        <authorList>
            <consortium name="Ensembl"/>
        </authorList>
    </citation>
    <scope>IDENTIFICATION</scope>
</reference>
<accession>A0A3P8UBH3</accession>
<dbReference type="GeneTree" id="ENSGT00940000155586"/>
<dbReference type="Pfam" id="PF00595">
    <property type="entry name" value="PDZ"/>
    <property type="match status" value="1"/>
</dbReference>
<dbReference type="AlphaFoldDB" id="A0A3P8UBH3"/>
<proteinExistence type="predicted"/>
<dbReference type="PANTHER" id="PTHR11324">
    <property type="entry name" value="IL16-RELATED"/>
    <property type="match status" value="1"/>
</dbReference>
<organism evidence="3 4">
    <name type="scientific">Amphiprion percula</name>
    <name type="common">Orange clownfish</name>
    <name type="synonym">Lutjanus percula</name>
    <dbReference type="NCBI Taxonomy" id="161767"/>
    <lineage>
        <taxon>Eukaryota</taxon>
        <taxon>Metazoa</taxon>
        <taxon>Chordata</taxon>
        <taxon>Craniata</taxon>
        <taxon>Vertebrata</taxon>
        <taxon>Euteleostomi</taxon>
        <taxon>Actinopterygii</taxon>
        <taxon>Neopterygii</taxon>
        <taxon>Teleostei</taxon>
        <taxon>Neoteleostei</taxon>
        <taxon>Acanthomorphata</taxon>
        <taxon>Ovalentaria</taxon>
        <taxon>Pomacentridae</taxon>
        <taxon>Amphiprion</taxon>
    </lineage>
</organism>
<dbReference type="SMART" id="SM00228">
    <property type="entry name" value="PDZ"/>
    <property type="match status" value="1"/>
</dbReference>
<dbReference type="CDD" id="cd06675">
    <property type="entry name" value="PDZ12_MUPP1-like"/>
    <property type="match status" value="1"/>
</dbReference>
<evidence type="ECO:0000256" key="1">
    <source>
        <dbReference type="SAM" id="MobiDB-lite"/>
    </source>
</evidence>
<name>A0A3P8UBH3_AMPPE</name>
<dbReference type="Ensembl" id="ENSAPET00000033524.1">
    <property type="protein sequence ID" value="ENSAPEP00000032662.1"/>
    <property type="gene ID" value="ENSAPEG00000023207.1"/>
</dbReference>
<dbReference type="InterPro" id="IPR036034">
    <property type="entry name" value="PDZ_sf"/>
</dbReference>
<feature type="compositionally biased region" description="Polar residues" evidence="1">
    <location>
        <begin position="1"/>
        <end position="21"/>
    </location>
</feature>
<dbReference type="Proteomes" id="UP000265080">
    <property type="component" value="Chromosome 23"/>
</dbReference>
<dbReference type="PROSITE" id="PS50106">
    <property type="entry name" value="PDZ"/>
    <property type="match status" value="1"/>
</dbReference>
<keyword evidence="4" id="KW-1185">Reference proteome</keyword>
<sequence length="193" mass="20183">MPLFQMSETGSSKVAYQSCADTGNLPGDPDKLSRSQESPEHQDTRTVEFTKGPSDSLGISIAGGVGSPLGDIPIFIAMMNPVGLAAQTQKLKIGDRIVSICGTSAEGMSHSQAVTLLKNATGTIQLQVVAGGDTTVTGPSQEQAGGGLTPSCIFQDDLGYEAPVTTKEYFCCVAVMDDPDQVFFGFFLPTIQP</sequence>
<dbReference type="InterPro" id="IPR001478">
    <property type="entry name" value="PDZ"/>
</dbReference>
<dbReference type="SUPFAM" id="SSF50156">
    <property type="entry name" value="PDZ domain-like"/>
    <property type="match status" value="1"/>
</dbReference>
<reference evidence="3 4" key="1">
    <citation type="submission" date="2018-03" db="EMBL/GenBank/DDBJ databases">
        <title>Finding Nemo's genes: A chromosome-scale reference assembly of the genome of the orange clownfish Amphiprion percula.</title>
        <authorList>
            <person name="Lehmann R."/>
        </authorList>
    </citation>
    <scope>NUCLEOTIDE SEQUENCE</scope>
</reference>
<feature type="region of interest" description="Disordered" evidence="1">
    <location>
        <begin position="1"/>
        <end position="53"/>
    </location>
</feature>
<feature type="compositionally biased region" description="Basic and acidic residues" evidence="1">
    <location>
        <begin position="28"/>
        <end position="48"/>
    </location>
</feature>
<dbReference type="Gene3D" id="2.30.42.10">
    <property type="match status" value="1"/>
</dbReference>
<dbReference type="STRING" id="161767.ENSAPEP00000032662"/>
<feature type="domain" description="PDZ" evidence="2">
    <location>
        <begin position="46"/>
        <end position="132"/>
    </location>
</feature>